<feature type="region of interest" description="Disordered" evidence="1">
    <location>
        <begin position="116"/>
        <end position="154"/>
    </location>
</feature>
<organism evidence="3 4">
    <name type="scientific">Thioclava marina</name>
    <dbReference type="NCBI Taxonomy" id="1915077"/>
    <lineage>
        <taxon>Bacteria</taxon>
        <taxon>Pseudomonadati</taxon>
        <taxon>Pseudomonadota</taxon>
        <taxon>Alphaproteobacteria</taxon>
        <taxon>Rhodobacterales</taxon>
        <taxon>Paracoccaceae</taxon>
        <taxon>Thioclava</taxon>
    </lineage>
</organism>
<protein>
    <submittedName>
        <fullName evidence="3">Uncharacterized protein</fullName>
    </submittedName>
</protein>
<evidence type="ECO:0000313" key="3">
    <source>
        <dbReference type="EMBL" id="OOY13280.1"/>
    </source>
</evidence>
<evidence type="ECO:0000256" key="1">
    <source>
        <dbReference type="SAM" id="MobiDB-lite"/>
    </source>
</evidence>
<comment type="caution">
    <text evidence="3">The sequence shown here is derived from an EMBL/GenBank/DDBJ whole genome shotgun (WGS) entry which is preliminary data.</text>
</comment>
<accession>A0ABX3MPD9</accession>
<keyword evidence="4" id="KW-1185">Reference proteome</keyword>
<dbReference type="RefSeq" id="WP_078573620.1">
    <property type="nucleotide sequence ID" value="NZ_MPZS01000001.1"/>
</dbReference>
<sequence>MLGLFIAVTMALCLLSWAEQIPNGAGLANAGARDGGDKATKPVATDTHRGKWALPRLKLRLPRLRRKSAPAPYHQTTEIAPVAPLEEARALTPHEAASEARDAAILSRISEMLAAPDHMPGPQHEEPAAPALQSAPGSTAELSPETKTAAPAARSFPELPVVEGFEPGDIILLELIGPAPRREDIRFRPCANGALVEIEGEPALIIASTAPEALDPGILQFRAHAAA</sequence>
<gene>
    <name evidence="3" type="ORF">BMG00_05660</name>
</gene>
<feature type="signal peptide" evidence="2">
    <location>
        <begin position="1"/>
        <end position="18"/>
    </location>
</feature>
<feature type="chain" id="PRO_5046443724" evidence="2">
    <location>
        <begin position="19"/>
        <end position="227"/>
    </location>
</feature>
<keyword evidence="2" id="KW-0732">Signal</keyword>
<reference evidence="3 4" key="1">
    <citation type="submission" date="2016-11" db="EMBL/GenBank/DDBJ databases">
        <title>A multilocus sequence analysis scheme for characterization of bacteria in the genus Thioclava.</title>
        <authorList>
            <person name="Liu Y."/>
            <person name="Shao Z."/>
        </authorList>
    </citation>
    <scope>NUCLEOTIDE SEQUENCE [LARGE SCALE GENOMIC DNA]</scope>
    <source>
        <strain evidence="3 4">11.10-0-13</strain>
    </source>
</reference>
<proteinExistence type="predicted"/>
<evidence type="ECO:0000313" key="4">
    <source>
        <dbReference type="Proteomes" id="UP000242224"/>
    </source>
</evidence>
<name>A0ABX3MPD9_9RHOB</name>
<dbReference type="Proteomes" id="UP000242224">
    <property type="component" value="Unassembled WGS sequence"/>
</dbReference>
<dbReference type="EMBL" id="MPZS01000001">
    <property type="protein sequence ID" value="OOY13280.1"/>
    <property type="molecule type" value="Genomic_DNA"/>
</dbReference>
<evidence type="ECO:0000256" key="2">
    <source>
        <dbReference type="SAM" id="SignalP"/>
    </source>
</evidence>